<organism evidence="1 2">
    <name type="scientific">Lacinutrix neustonica</name>
    <dbReference type="NCBI Taxonomy" id="2980107"/>
    <lineage>
        <taxon>Bacteria</taxon>
        <taxon>Pseudomonadati</taxon>
        <taxon>Bacteroidota</taxon>
        <taxon>Flavobacteriia</taxon>
        <taxon>Flavobacteriales</taxon>
        <taxon>Flavobacteriaceae</taxon>
        <taxon>Lacinutrix</taxon>
    </lineage>
</organism>
<protein>
    <submittedName>
        <fullName evidence="1">Uncharacterized protein</fullName>
    </submittedName>
</protein>
<evidence type="ECO:0000313" key="1">
    <source>
        <dbReference type="EMBL" id="WAC01321.1"/>
    </source>
</evidence>
<gene>
    <name evidence="1" type="ORF">N7U66_14730</name>
</gene>
<sequence>MSRHFFLYFIFFLSFTASFSQVKSKDRLLDSIFKLRELSNDQNIELQESLVLAERAIVLSKQYGKDSTILKSNKNLSYLYLTNNKLIELKRINFENLRLAQALRDSLAIANAHHILGYVYDREVKKDSAYYYYFKAVKVYKRLKDYSNSGGVLLNMANIQMAERDFIGGEINAIDAKKLIEGLPETTITYRHYG</sequence>
<dbReference type="RefSeq" id="WP_267675935.1">
    <property type="nucleotide sequence ID" value="NZ_CP113088.1"/>
</dbReference>
<dbReference type="Gene3D" id="1.25.40.10">
    <property type="entry name" value="Tetratricopeptide repeat domain"/>
    <property type="match status" value="1"/>
</dbReference>
<dbReference type="KEGG" id="lnu:N7U66_14730"/>
<keyword evidence="2" id="KW-1185">Reference proteome</keyword>
<dbReference type="PROSITE" id="PS51450">
    <property type="entry name" value="LRR"/>
    <property type="match status" value="1"/>
</dbReference>
<accession>A0A9E8MUJ7</accession>
<dbReference type="EMBL" id="CP113088">
    <property type="protein sequence ID" value="WAC01321.1"/>
    <property type="molecule type" value="Genomic_DNA"/>
</dbReference>
<evidence type="ECO:0000313" key="2">
    <source>
        <dbReference type="Proteomes" id="UP001164705"/>
    </source>
</evidence>
<dbReference type="Proteomes" id="UP001164705">
    <property type="component" value="Chromosome"/>
</dbReference>
<dbReference type="InterPro" id="IPR011990">
    <property type="entry name" value="TPR-like_helical_dom_sf"/>
</dbReference>
<proteinExistence type="predicted"/>
<reference evidence="1" key="1">
    <citation type="submission" date="2022-11" db="EMBL/GenBank/DDBJ databases">
        <title>Lacinutrix neustonica HL-RS19T sp. nov., isolated from the surface microlayer sample of brackish Lake Shihwa.</title>
        <authorList>
            <person name="Choi J.Y."/>
            <person name="Hwang C.Y."/>
        </authorList>
    </citation>
    <scope>NUCLEOTIDE SEQUENCE</scope>
    <source>
        <strain evidence="1">HL-RS19</strain>
    </source>
</reference>
<dbReference type="AlphaFoldDB" id="A0A9E8MUJ7"/>
<dbReference type="InterPro" id="IPR001611">
    <property type="entry name" value="Leu-rich_rpt"/>
</dbReference>
<name>A0A9E8MUJ7_9FLAO</name>